<dbReference type="HAMAP" id="MF_00265">
    <property type="entry name" value="VapC_Nob1"/>
    <property type="match status" value="1"/>
</dbReference>
<dbReference type="AlphaFoldDB" id="F0S163"/>
<dbReference type="InterPro" id="IPR050556">
    <property type="entry name" value="Type_II_TA_system_RNase"/>
</dbReference>
<dbReference type="SUPFAM" id="SSF88723">
    <property type="entry name" value="PIN domain-like"/>
    <property type="match status" value="1"/>
</dbReference>
<dbReference type="GO" id="GO:0090729">
    <property type="term" value="F:toxin activity"/>
    <property type="evidence" value="ECO:0007669"/>
    <property type="project" value="UniProtKB-KW"/>
</dbReference>
<keyword evidence="5 8" id="KW-0378">Hydrolase</keyword>
<evidence type="ECO:0000256" key="2">
    <source>
        <dbReference type="ARBA" id="ARBA00022649"/>
    </source>
</evidence>
<evidence type="ECO:0000313" key="10">
    <source>
        <dbReference type="EMBL" id="ADY73941.1"/>
    </source>
</evidence>
<dbReference type="EC" id="3.1.-.-" evidence="8"/>
<dbReference type="Proteomes" id="UP000007102">
    <property type="component" value="Chromosome"/>
</dbReference>
<sequence>MIVLDTDVLIWILRKNREVKEQFEKAVEDTAGQLYITTIQITEIFAGMREKEEQRTRELLEALSLITIDREIAELAGDFIRKYRKSHSVELADATIAAATRKTGMKLWTYNRKHYPMLNEDEFYPKFVKDLKII</sequence>
<gene>
    <name evidence="8" type="primary">vapC</name>
    <name evidence="10" type="ordered locus">Dester_1306</name>
</gene>
<evidence type="ECO:0000256" key="8">
    <source>
        <dbReference type="HAMAP-Rule" id="MF_00265"/>
    </source>
</evidence>
<dbReference type="GO" id="GO:0004540">
    <property type="term" value="F:RNA nuclease activity"/>
    <property type="evidence" value="ECO:0007669"/>
    <property type="project" value="InterPro"/>
</dbReference>
<dbReference type="InterPro" id="IPR002716">
    <property type="entry name" value="PIN_dom"/>
</dbReference>
<dbReference type="InterPro" id="IPR029060">
    <property type="entry name" value="PIN-like_dom_sf"/>
</dbReference>
<comment type="similarity">
    <text evidence="7 8">Belongs to the PINc/VapC protein family.</text>
</comment>
<dbReference type="Pfam" id="PF01850">
    <property type="entry name" value="PIN"/>
    <property type="match status" value="1"/>
</dbReference>
<comment type="cofactor">
    <cofactor evidence="1 8">
        <name>Mg(2+)</name>
        <dbReference type="ChEBI" id="CHEBI:18420"/>
    </cofactor>
</comment>
<proteinExistence type="inferred from homology"/>
<dbReference type="STRING" id="868864.Dester_1306"/>
<keyword evidence="8" id="KW-0800">Toxin</keyword>
<keyword evidence="3 8" id="KW-0540">Nuclease</keyword>
<reference evidence="11" key="2">
    <citation type="submission" date="2011-02" db="EMBL/GenBank/DDBJ databases">
        <title>The complete genome of Desulfurobacterium thermolithotrophum DSM 11699.</title>
        <authorList>
            <consortium name="US DOE Joint Genome Institute (JGI-PGF)"/>
            <person name="Lucas S."/>
            <person name="Copeland A."/>
            <person name="Lapidus A."/>
            <person name="Bruce D."/>
            <person name="Goodwin L."/>
            <person name="Pitluck S."/>
            <person name="Kyrpides N."/>
            <person name="Mavromatis K."/>
            <person name="Pagani I."/>
            <person name="Ivanova N."/>
            <person name="Mikhailova N."/>
            <person name="Daligault H."/>
            <person name="Detter J.C."/>
            <person name="Tapia R."/>
            <person name="Han C."/>
            <person name="Land M."/>
            <person name="Hauser L."/>
            <person name="Markowitz V."/>
            <person name="Cheng J.-F."/>
            <person name="Hugenholtz P."/>
            <person name="Woyke T."/>
            <person name="Wu D."/>
            <person name="Spring S."/>
            <person name="Brambilla E."/>
            <person name="Klenk H.-P."/>
            <person name="Eisen J.A."/>
        </authorList>
    </citation>
    <scope>NUCLEOTIDE SEQUENCE [LARGE SCALE GENOMIC DNA]</scope>
    <source>
        <strain evidence="11">DSM 11699 / BSA</strain>
    </source>
</reference>
<dbReference type="GO" id="GO:0016787">
    <property type="term" value="F:hydrolase activity"/>
    <property type="evidence" value="ECO:0007669"/>
    <property type="project" value="UniProtKB-KW"/>
</dbReference>
<feature type="binding site" evidence="8">
    <location>
        <position position="93"/>
    </location>
    <ligand>
        <name>Mg(2+)</name>
        <dbReference type="ChEBI" id="CHEBI:18420"/>
    </ligand>
</feature>
<organism evidence="10 11">
    <name type="scientific">Desulfurobacterium thermolithotrophum (strain DSM 11699 / BSA)</name>
    <dbReference type="NCBI Taxonomy" id="868864"/>
    <lineage>
        <taxon>Bacteria</taxon>
        <taxon>Pseudomonadati</taxon>
        <taxon>Aquificota</taxon>
        <taxon>Aquificia</taxon>
        <taxon>Desulfurobacteriales</taxon>
        <taxon>Desulfurobacteriaceae</taxon>
        <taxon>Desulfurobacterium</taxon>
    </lineage>
</organism>
<dbReference type="PANTHER" id="PTHR33653">
    <property type="entry name" value="RIBONUCLEASE VAPC2"/>
    <property type="match status" value="1"/>
</dbReference>
<dbReference type="Gene3D" id="3.40.50.1010">
    <property type="entry name" value="5'-nuclease"/>
    <property type="match status" value="1"/>
</dbReference>
<feature type="binding site" evidence="8">
    <location>
        <position position="5"/>
    </location>
    <ligand>
        <name>Mg(2+)</name>
        <dbReference type="ChEBI" id="CHEBI:18420"/>
    </ligand>
</feature>
<keyword evidence="11" id="KW-1185">Reference proteome</keyword>
<evidence type="ECO:0000256" key="1">
    <source>
        <dbReference type="ARBA" id="ARBA00001946"/>
    </source>
</evidence>
<name>F0S163_DESTD</name>
<evidence type="ECO:0000256" key="5">
    <source>
        <dbReference type="ARBA" id="ARBA00022801"/>
    </source>
</evidence>
<keyword evidence="6 8" id="KW-0460">Magnesium</keyword>
<evidence type="ECO:0000256" key="4">
    <source>
        <dbReference type="ARBA" id="ARBA00022723"/>
    </source>
</evidence>
<dbReference type="RefSeq" id="WP_013638891.1">
    <property type="nucleotide sequence ID" value="NC_015185.1"/>
</dbReference>
<dbReference type="eggNOG" id="COG1487">
    <property type="taxonomic scope" value="Bacteria"/>
</dbReference>
<reference evidence="10 11" key="1">
    <citation type="journal article" date="2011" name="Stand. Genomic Sci.">
        <title>Complete genome sequence of the thermophilic sulfur-reducer Desulfurobacterium thermolithotrophum type strain (BSA(T)) from a deep-sea hydrothermal vent.</title>
        <authorList>
            <person name="Goker M."/>
            <person name="Daligault H."/>
            <person name="Mwirichia R."/>
            <person name="Lapidus A."/>
            <person name="Lucas S."/>
            <person name="Deshpande S."/>
            <person name="Pagani I."/>
            <person name="Tapia R."/>
            <person name="Cheng J.F."/>
            <person name="Goodwin L."/>
            <person name="Pitluck S."/>
            <person name="Liolios K."/>
            <person name="Ivanova N."/>
            <person name="Mavromatis K."/>
            <person name="Mikhailova N."/>
            <person name="Pati A."/>
            <person name="Chen A."/>
            <person name="Palaniappan K."/>
            <person name="Han C."/>
            <person name="Land M."/>
            <person name="Hauser L."/>
            <person name="Pan C."/>
            <person name="Brambilla E.M."/>
            <person name="Rohde M."/>
            <person name="Spring S."/>
            <person name="Sikorski J."/>
            <person name="Wirth R."/>
            <person name="Detter J.C."/>
            <person name="Woyke T."/>
            <person name="Bristow J."/>
            <person name="Eisen J.A."/>
            <person name="Markowitz V."/>
            <person name="Hugenholtz P."/>
            <person name="Kyrpides N.C."/>
            <person name="Klenk H.P."/>
        </authorList>
    </citation>
    <scope>NUCLEOTIDE SEQUENCE [LARGE SCALE GENOMIC DNA]</scope>
    <source>
        <strain evidence="11">DSM 11699 / BSA</strain>
    </source>
</reference>
<comment type="function">
    <text evidence="8">Toxic component of a toxin-antitoxin (TA) system. An RNase.</text>
</comment>
<accession>F0S163</accession>
<evidence type="ECO:0000256" key="7">
    <source>
        <dbReference type="ARBA" id="ARBA00038093"/>
    </source>
</evidence>
<dbReference type="PANTHER" id="PTHR33653:SF1">
    <property type="entry name" value="RIBONUCLEASE VAPC2"/>
    <property type="match status" value="1"/>
</dbReference>
<evidence type="ECO:0000256" key="6">
    <source>
        <dbReference type="ARBA" id="ARBA00022842"/>
    </source>
</evidence>
<dbReference type="KEGG" id="dte:Dester_1306"/>
<dbReference type="GO" id="GO:0000287">
    <property type="term" value="F:magnesium ion binding"/>
    <property type="evidence" value="ECO:0007669"/>
    <property type="project" value="UniProtKB-UniRule"/>
</dbReference>
<dbReference type="InterPro" id="IPR022907">
    <property type="entry name" value="VapC_family"/>
</dbReference>
<dbReference type="EMBL" id="CP002543">
    <property type="protein sequence ID" value="ADY73941.1"/>
    <property type="molecule type" value="Genomic_DNA"/>
</dbReference>
<evidence type="ECO:0000256" key="3">
    <source>
        <dbReference type="ARBA" id="ARBA00022722"/>
    </source>
</evidence>
<keyword evidence="2 8" id="KW-1277">Toxin-antitoxin system</keyword>
<keyword evidence="4 8" id="KW-0479">Metal-binding</keyword>
<feature type="domain" description="PIN" evidence="9">
    <location>
        <begin position="2"/>
        <end position="113"/>
    </location>
</feature>
<dbReference type="CDD" id="cd18741">
    <property type="entry name" value="PIN_VapC4-5_FitB-like"/>
    <property type="match status" value="1"/>
</dbReference>
<dbReference type="HOGENOM" id="CLU_118482_0_1_0"/>
<evidence type="ECO:0000259" key="9">
    <source>
        <dbReference type="Pfam" id="PF01850"/>
    </source>
</evidence>
<dbReference type="InParanoid" id="F0S163"/>
<evidence type="ECO:0000313" key="11">
    <source>
        <dbReference type="Proteomes" id="UP000007102"/>
    </source>
</evidence>
<protein>
    <recommendedName>
        <fullName evidence="8">Ribonuclease VapC</fullName>
        <shortName evidence="8">RNase VapC</shortName>
        <ecNumber evidence="8">3.1.-.-</ecNumber>
    </recommendedName>
    <alternativeName>
        <fullName evidence="8">Toxin VapC</fullName>
    </alternativeName>
</protein>